<sequence>MTLSAKQISSFVDQNKEEAIRCLQEILQVPSVTGEEEAVSHVFEKWMTANGLPVERIYGAPNRPNLLSEWKGTKEGKRFVFNGHMDVFPPDPKDPGKYGPWSGIVADGHIYGRGASDMKGGDAGALMAVIFLKRMGFDPKGSILLSWMCDEENGSKLGAQYLLNNGYLRGDFGLCMEPCDGRLIPKHGGILRGHVTYTAEAQHTAAIYEHGDNALEKAINVILELKKINQRLLKVPAEGMPSPHLTVSILNSGEAANVHPSKAVFWFDRRLVPGEDHDAALKEIVDVLETFKAKDPSYDYKLEITNNRPLLDIPYDDPFIQLVAKSYKEVLDKDVVIAAKPGGSDASWIRKITGMPIPNFGAANGYSEMGKPNEKIPVDRYLDFIKVYMMTVVNALK</sequence>
<dbReference type="GO" id="GO:0016787">
    <property type="term" value="F:hydrolase activity"/>
    <property type="evidence" value="ECO:0007669"/>
    <property type="project" value="UniProtKB-KW"/>
</dbReference>
<evidence type="ECO:0000313" key="5">
    <source>
        <dbReference type="Proteomes" id="UP000005156"/>
    </source>
</evidence>
<protein>
    <submittedName>
        <fullName evidence="4">Peptidase dimerization domain protein</fullName>
    </submittedName>
</protein>
<dbReference type="GO" id="GO:0046872">
    <property type="term" value="F:metal ion binding"/>
    <property type="evidence" value="ECO:0007669"/>
    <property type="project" value="UniProtKB-KW"/>
</dbReference>
<dbReference type="Proteomes" id="UP000005156">
    <property type="component" value="Unassembled WGS sequence"/>
</dbReference>
<dbReference type="AlphaFoldDB" id="F3QKM6"/>
<reference evidence="4 5" key="1">
    <citation type="submission" date="2011-02" db="EMBL/GenBank/DDBJ databases">
        <authorList>
            <person name="Weinstock G."/>
            <person name="Sodergren E."/>
            <person name="Clifton S."/>
            <person name="Fulton L."/>
            <person name="Fulton B."/>
            <person name="Courtney L."/>
            <person name="Fronick C."/>
            <person name="Harrison M."/>
            <person name="Strong C."/>
            <person name="Farmer C."/>
            <person name="Delahaunty K."/>
            <person name="Markovic C."/>
            <person name="Hall O."/>
            <person name="Minx P."/>
            <person name="Tomlinson C."/>
            <person name="Mitreva M."/>
            <person name="Hou S."/>
            <person name="Chen J."/>
            <person name="Wollam A."/>
            <person name="Pepin K.H."/>
            <person name="Johnson M."/>
            <person name="Bhonagiri V."/>
            <person name="Zhang X."/>
            <person name="Suruliraj S."/>
            <person name="Warren W."/>
            <person name="Chinwalla A."/>
            <person name="Mardis E.R."/>
            <person name="Wilson R.K."/>
        </authorList>
    </citation>
    <scope>NUCLEOTIDE SEQUENCE [LARGE SCALE GENOMIC DNA]</scope>
    <source>
        <strain evidence="4 5">YIT 11859</strain>
    </source>
</reference>
<keyword evidence="2" id="KW-0378">Hydrolase</keyword>
<name>F3QKM6_9BURK</name>
<dbReference type="InterPro" id="IPR050072">
    <property type="entry name" value="Peptidase_M20A"/>
</dbReference>
<feature type="domain" description="Peptidase M20 dimerisation" evidence="3">
    <location>
        <begin position="187"/>
        <end position="294"/>
    </location>
</feature>
<proteinExistence type="predicted"/>
<dbReference type="InterPro" id="IPR002933">
    <property type="entry name" value="Peptidase_M20"/>
</dbReference>
<dbReference type="PANTHER" id="PTHR43808">
    <property type="entry name" value="ACETYLORNITHINE DEACETYLASE"/>
    <property type="match status" value="1"/>
</dbReference>
<dbReference type="Gene3D" id="3.30.70.360">
    <property type="match status" value="1"/>
</dbReference>
<evidence type="ECO:0000256" key="1">
    <source>
        <dbReference type="ARBA" id="ARBA00022723"/>
    </source>
</evidence>
<dbReference type="HOGENOM" id="CLU_021802_0_2_4"/>
<evidence type="ECO:0000313" key="4">
    <source>
        <dbReference type="EMBL" id="EGG54281.1"/>
    </source>
</evidence>
<dbReference type="SUPFAM" id="SSF53187">
    <property type="entry name" value="Zn-dependent exopeptidases"/>
    <property type="match status" value="1"/>
</dbReference>
<dbReference type="EMBL" id="AFBP01000041">
    <property type="protein sequence ID" value="EGG54281.1"/>
    <property type="molecule type" value="Genomic_DNA"/>
</dbReference>
<evidence type="ECO:0000256" key="2">
    <source>
        <dbReference type="ARBA" id="ARBA00022801"/>
    </source>
</evidence>
<dbReference type="SUPFAM" id="SSF55031">
    <property type="entry name" value="Bacterial exopeptidase dimerisation domain"/>
    <property type="match status" value="1"/>
</dbReference>
<comment type="caution">
    <text evidence="4">The sequence shown here is derived from an EMBL/GenBank/DDBJ whole genome shotgun (WGS) entry which is preliminary data.</text>
</comment>
<gene>
    <name evidence="4" type="ORF">HMPREF9439_01487</name>
</gene>
<dbReference type="Pfam" id="PF07687">
    <property type="entry name" value="M20_dimer"/>
    <property type="match status" value="1"/>
</dbReference>
<dbReference type="Gene3D" id="3.40.630.10">
    <property type="entry name" value="Zn peptidases"/>
    <property type="match status" value="2"/>
</dbReference>
<keyword evidence="1" id="KW-0479">Metal-binding</keyword>
<accession>F3QKM6</accession>
<dbReference type="GeneID" id="43348895"/>
<dbReference type="OrthoDB" id="9809784at2"/>
<dbReference type="Pfam" id="PF01546">
    <property type="entry name" value="Peptidase_M20"/>
    <property type="match status" value="1"/>
</dbReference>
<evidence type="ECO:0000259" key="3">
    <source>
        <dbReference type="Pfam" id="PF07687"/>
    </source>
</evidence>
<dbReference type="InterPro" id="IPR011650">
    <property type="entry name" value="Peptidase_M20_dimer"/>
</dbReference>
<dbReference type="RefSeq" id="WP_008864291.1">
    <property type="nucleotide sequence ID" value="NZ_GL883713.1"/>
</dbReference>
<organism evidence="4 5">
    <name type="scientific">Parasutterella excrementihominis YIT 11859</name>
    <dbReference type="NCBI Taxonomy" id="762966"/>
    <lineage>
        <taxon>Bacteria</taxon>
        <taxon>Pseudomonadati</taxon>
        <taxon>Pseudomonadota</taxon>
        <taxon>Betaproteobacteria</taxon>
        <taxon>Burkholderiales</taxon>
        <taxon>Sutterellaceae</taxon>
        <taxon>Parasutterella</taxon>
    </lineage>
</organism>
<keyword evidence="5" id="KW-1185">Reference proteome</keyword>
<dbReference type="InterPro" id="IPR036264">
    <property type="entry name" value="Bact_exopeptidase_dim_dom"/>
</dbReference>
<dbReference type="eggNOG" id="COG0624">
    <property type="taxonomic scope" value="Bacteria"/>
</dbReference>